<keyword evidence="3" id="KW-0500">Molybdenum</keyword>
<comment type="similarity">
    <text evidence="3">Belongs to the MoeA family.</text>
</comment>
<evidence type="ECO:0000256" key="3">
    <source>
        <dbReference type="RuleBase" id="RU365090"/>
    </source>
</evidence>
<dbReference type="OrthoDB" id="6777263at2759"/>
<keyword evidence="3" id="KW-0808">Transferase</keyword>
<dbReference type="SUPFAM" id="SSF53218">
    <property type="entry name" value="Molybdenum cofactor biosynthesis proteins"/>
    <property type="match status" value="1"/>
</dbReference>
<evidence type="ECO:0000256" key="2">
    <source>
        <dbReference type="ARBA" id="ARBA00012509"/>
    </source>
</evidence>
<comment type="function">
    <text evidence="3">Catalyzes two steps in the biosynthesis of the molybdenum cofactor. In the first step, molybdopterin is adenylated. Subsequently, molybdate is inserted into adenylated molybdopterin and AMP is released.</text>
</comment>
<keyword evidence="3" id="KW-0479">Metal-binding</keyword>
<dbReference type="Gene3D" id="3.90.105.10">
    <property type="entry name" value="Molybdopterin biosynthesis moea protein, domain 2"/>
    <property type="match status" value="1"/>
</dbReference>
<dbReference type="GO" id="GO:0005829">
    <property type="term" value="C:cytosol"/>
    <property type="evidence" value="ECO:0007669"/>
    <property type="project" value="TreeGrafter"/>
</dbReference>
<dbReference type="Gene3D" id="2.40.340.10">
    <property type="entry name" value="MoeA, C-terminal, domain IV"/>
    <property type="match status" value="1"/>
</dbReference>
<dbReference type="Pfam" id="PF03453">
    <property type="entry name" value="MoeA_N"/>
    <property type="match status" value="1"/>
</dbReference>
<dbReference type="SMART" id="SM00852">
    <property type="entry name" value="MoCF_biosynth"/>
    <property type="match status" value="1"/>
</dbReference>
<comment type="catalytic activity">
    <reaction evidence="3">
        <text>adenylyl-molybdopterin + molybdate = Mo-molybdopterin + AMP + H(+)</text>
        <dbReference type="Rhea" id="RHEA:35047"/>
        <dbReference type="ChEBI" id="CHEBI:15378"/>
        <dbReference type="ChEBI" id="CHEBI:36264"/>
        <dbReference type="ChEBI" id="CHEBI:62727"/>
        <dbReference type="ChEBI" id="CHEBI:71302"/>
        <dbReference type="ChEBI" id="CHEBI:456215"/>
    </reaction>
</comment>
<dbReference type="PANTHER" id="PTHR10192:SF30">
    <property type="entry name" value="MOLYBDOPTERIN ADENYLYLTRANSFERASE"/>
    <property type="match status" value="1"/>
</dbReference>
<evidence type="ECO:0000313" key="6">
    <source>
        <dbReference type="Proteomes" id="UP000799779"/>
    </source>
</evidence>
<evidence type="ECO:0000259" key="4">
    <source>
        <dbReference type="SMART" id="SM00852"/>
    </source>
</evidence>
<dbReference type="InterPro" id="IPR036425">
    <property type="entry name" value="MoaB/Mog-like_dom_sf"/>
</dbReference>
<dbReference type="InterPro" id="IPR038987">
    <property type="entry name" value="MoeA-like"/>
</dbReference>
<dbReference type="AlphaFoldDB" id="A0A6A5VXC0"/>
<evidence type="ECO:0000313" key="5">
    <source>
        <dbReference type="EMBL" id="KAF1993624.1"/>
    </source>
</evidence>
<comment type="catalytic activity">
    <reaction evidence="3">
        <text>molybdopterin + ATP + H(+) = adenylyl-molybdopterin + diphosphate</text>
        <dbReference type="Rhea" id="RHEA:31331"/>
        <dbReference type="ChEBI" id="CHEBI:15378"/>
        <dbReference type="ChEBI" id="CHEBI:30616"/>
        <dbReference type="ChEBI" id="CHEBI:33019"/>
        <dbReference type="ChEBI" id="CHEBI:58698"/>
        <dbReference type="ChEBI" id="CHEBI:62727"/>
    </reaction>
</comment>
<keyword evidence="3" id="KW-0460">Magnesium</keyword>
<name>A0A6A5VXC0_9PLEO</name>
<dbReference type="InterPro" id="IPR005110">
    <property type="entry name" value="MoeA_linker/N"/>
</dbReference>
<feature type="domain" description="MoaB/Mog" evidence="4">
    <location>
        <begin position="202"/>
        <end position="340"/>
    </location>
</feature>
<dbReference type="GO" id="GO:0005524">
    <property type="term" value="F:ATP binding"/>
    <property type="evidence" value="ECO:0007669"/>
    <property type="project" value="UniProtKB-UniRule"/>
</dbReference>
<keyword evidence="3" id="KW-0501">Molybdenum cofactor biosynthesis</keyword>
<dbReference type="InterPro" id="IPR036135">
    <property type="entry name" value="MoeA_linker/N_sf"/>
</dbReference>
<dbReference type="UniPathway" id="UPA00344"/>
<dbReference type="EMBL" id="ML977693">
    <property type="protein sequence ID" value="KAF1993624.1"/>
    <property type="molecule type" value="Genomic_DNA"/>
</dbReference>
<dbReference type="GO" id="GO:0006777">
    <property type="term" value="P:Mo-molybdopterin cofactor biosynthetic process"/>
    <property type="evidence" value="ECO:0007669"/>
    <property type="project" value="UniProtKB-UniRule"/>
</dbReference>
<dbReference type="InterPro" id="IPR036688">
    <property type="entry name" value="MoeA_C_domain_IV_sf"/>
</dbReference>
<dbReference type="Pfam" id="PF00994">
    <property type="entry name" value="MoCF_biosynth"/>
    <property type="match status" value="1"/>
</dbReference>
<keyword evidence="6" id="KW-1185">Reference proteome</keyword>
<dbReference type="Proteomes" id="UP000799779">
    <property type="component" value="Unassembled WGS sequence"/>
</dbReference>
<accession>A0A6A5VXC0</accession>
<dbReference type="GO" id="GO:0061599">
    <property type="term" value="F:molybdopterin molybdotransferase activity"/>
    <property type="evidence" value="ECO:0007669"/>
    <property type="project" value="UniProtKB-UniRule"/>
</dbReference>
<comment type="similarity">
    <text evidence="1">In the C-terminal section; belongs to the MoeA family.</text>
</comment>
<dbReference type="Gene3D" id="3.40.980.10">
    <property type="entry name" value="MoaB/Mog-like domain"/>
    <property type="match status" value="1"/>
</dbReference>
<comment type="cofactor">
    <cofactor evidence="3">
        <name>Mg(2+)</name>
        <dbReference type="ChEBI" id="CHEBI:18420"/>
    </cofactor>
</comment>
<dbReference type="PANTHER" id="PTHR10192">
    <property type="entry name" value="MOLYBDOPTERIN BIOSYNTHESIS PROTEIN"/>
    <property type="match status" value="1"/>
</dbReference>
<proteinExistence type="inferred from homology"/>
<gene>
    <name evidence="5" type="ORF">P154DRAFT_527616</name>
</gene>
<organism evidence="5 6">
    <name type="scientific">Amniculicola lignicola CBS 123094</name>
    <dbReference type="NCBI Taxonomy" id="1392246"/>
    <lineage>
        <taxon>Eukaryota</taxon>
        <taxon>Fungi</taxon>
        <taxon>Dikarya</taxon>
        <taxon>Ascomycota</taxon>
        <taxon>Pezizomycotina</taxon>
        <taxon>Dothideomycetes</taxon>
        <taxon>Pleosporomycetidae</taxon>
        <taxon>Pleosporales</taxon>
        <taxon>Amniculicolaceae</taxon>
        <taxon>Amniculicola</taxon>
    </lineage>
</organism>
<sequence length="436" mass="47019">MVIISLNDAQEILRATAAEYLQQRTPAVEDVPLVDALNRRVAHNYTCPIPLPPFNICSSGGYAISSETTKNASPDNPVVFSVKGAMGTGEDPIRLSSKPEGDIFPCIEISRGARFPESNEGSVFDACVKVDGKVSGVQKSESGQIIVTRPVIPNAYRRMAGDDLPEGQMLIEKGQYVRPRHILAMGSTGMATVQVICKLRAAVWSAGNDILNSRVSDGNGPFLTAILRESGVDTDFMGVLNDTTEGFKDALQAQMQSPAPYDFLVTNGAMSRRKDDVILPALAALGATMRFDGVALRPGYPVLFATVDTRAGILPIFGLTGISNGAAVAAKSLVTPFIRALRGQAVEQPELHRVTLPDHIHPTSLLSQPESDCFRYGLRKRTGRGEYTVELQEDASATRLAPLLHSNCWIHVPRGQSALNPGELYRCYPQSSVSPD</sequence>
<dbReference type="SUPFAM" id="SSF63882">
    <property type="entry name" value="MoeA N-terminal region -like"/>
    <property type="match status" value="1"/>
</dbReference>
<dbReference type="GO" id="GO:0046872">
    <property type="term" value="F:metal ion binding"/>
    <property type="evidence" value="ECO:0007669"/>
    <property type="project" value="UniProtKB-UniRule"/>
</dbReference>
<dbReference type="EC" id="2.7.7.75" evidence="2"/>
<protein>
    <recommendedName>
        <fullName evidence="2">molybdopterin adenylyltransferase</fullName>
        <ecNumber evidence="2">2.7.7.75</ecNumber>
    </recommendedName>
</protein>
<dbReference type="InterPro" id="IPR001453">
    <property type="entry name" value="MoaB/Mog_dom"/>
</dbReference>
<dbReference type="CDD" id="cd00887">
    <property type="entry name" value="MoeA"/>
    <property type="match status" value="1"/>
</dbReference>
<reference evidence="5" key="1">
    <citation type="journal article" date="2020" name="Stud. Mycol.">
        <title>101 Dothideomycetes genomes: a test case for predicting lifestyles and emergence of pathogens.</title>
        <authorList>
            <person name="Haridas S."/>
            <person name="Albert R."/>
            <person name="Binder M."/>
            <person name="Bloem J."/>
            <person name="Labutti K."/>
            <person name="Salamov A."/>
            <person name="Andreopoulos B."/>
            <person name="Baker S."/>
            <person name="Barry K."/>
            <person name="Bills G."/>
            <person name="Bluhm B."/>
            <person name="Cannon C."/>
            <person name="Castanera R."/>
            <person name="Culley D."/>
            <person name="Daum C."/>
            <person name="Ezra D."/>
            <person name="Gonzalez J."/>
            <person name="Henrissat B."/>
            <person name="Kuo A."/>
            <person name="Liang C."/>
            <person name="Lipzen A."/>
            <person name="Lutzoni F."/>
            <person name="Magnuson J."/>
            <person name="Mondo S."/>
            <person name="Nolan M."/>
            <person name="Ohm R."/>
            <person name="Pangilinan J."/>
            <person name="Park H.-J."/>
            <person name="Ramirez L."/>
            <person name="Alfaro M."/>
            <person name="Sun H."/>
            <person name="Tritt A."/>
            <person name="Yoshinaga Y."/>
            <person name="Zwiers L.-H."/>
            <person name="Turgeon B."/>
            <person name="Goodwin S."/>
            <person name="Spatafora J."/>
            <person name="Crous P."/>
            <person name="Grigoriev I."/>
        </authorList>
    </citation>
    <scope>NUCLEOTIDE SEQUENCE</scope>
    <source>
        <strain evidence="5">CBS 123094</strain>
    </source>
</reference>
<dbReference type="Gene3D" id="2.170.190.11">
    <property type="entry name" value="Molybdopterin biosynthesis moea protein, domain 3"/>
    <property type="match status" value="1"/>
</dbReference>
<dbReference type="GO" id="GO:0061598">
    <property type="term" value="F:molybdopterin adenylyltransferase activity"/>
    <property type="evidence" value="ECO:0007669"/>
    <property type="project" value="UniProtKB-UniRule"/>
</dbReference>
<evidence type="ECO:0000256" key="1">
    <source>
        <dbReference type="ARBA" id="ARBA00008339"/>
    </source>
</evidence>
<comment type="pathway">
    <text evidence="3">Cofactor biosynthesis; molybdopterin biosynthesis.</text>
</comment>
<dbReference type="SUPFAM" id="SSF63867">
    <property type="entry name" value="MoeA C-terminal domain-like"/>
    <property type="match status" value="1"/>
</dbReference>